<dbReference type="SUPFAM" id="SSF48452">
    <property type="entry name" value="TPR-like"/>
    <property type="match status" value="1"/>
</dbReference>
<reference evidence="3 4" key="1">
    <citation type="submission" date="2024-01" db="EMBL/GenBank/DDBJ databases">
        <title>A draft genome for a cacao thread blight-causing isolate of Paramarasmius palmivorus.</title>
        <authorList>
            <person name="Baruah I.K."/>
            <person name="Bukari Y."/>
            <person name="Amoako-Attah I."/>
            <person name="Meinhardt L.W."/>
            <person name="Bailey B.A."/>
            <person name="Cohen S.P."/>
        </authorList>
    </citation>
    <scope>NUCLEOTIDE SEQUENCE [LARGE SCALE GENOMIC DNA]</scope>
    <source>
        <strain evidence="3 4">GH-12</strain>
    </source>
</reference>
<feature type="region of interest" description="Disordered" evidence="2">
    <location>
        <begin position="1"/>
        <end position="21"/>
    </location>
</feature>
<feature type="compositionally biased region" description="Polar residues" evidence="2">
    <location>
        <begin position="1"/>
        <end position="15"/>
    </location>
</feature>
<organism evidence="3 4">
    <name type="scientific">Paramarasmius palmivorus</name>
    <dbReference type="NCBI Taxonomy" id="297713"/>
    <lineage>
        <taxon>Eukaryota</taxon>
        <taxon>Fungi</taxon>
        <taxon>Dikarya</taxon>
        <taxon>Basidiomycota</taxon>
        <taxon>Agaricomycotina</taxon>
        <taxon>Agaricomycetes</taxon>
        <taxon>Agaricomycetidae</taxon>
        <taxon>Agaricales</taxon>
        <taxon>Marasmiineae</taxon>
        <taxon>Marasmiaceae</taxon>
        <taxon>Paramarasmius</taxon>
    </lineage>
</organism>
<comment type="caution">
    <text evidence="3">The sequence shown here is derived from an EMBL/GenBank/DDBJ whole genome shotgun (WGS) entry which is preliminary data.</text>
</comment>
<dbReference type="InterPro" id="IPR011990">
    <property type="entry name" value="TPR-like_helical_dom_sf"/>
</dbReference>
<dbReference type="Proteomes" id="UP001383192">
    <property type="component" value="Unassembled WGS sequence"/>
</dbReference>
<feature type="compositionally biased region" description="Basic residues" evidence="2">
    <location>
        <begin position="59"/>
        <end position="68"/>
    </location>
</feature>
<feature type="coiled-coil region" evidence="1">
    <location>
        <begin position="175"/>
        <end position="202"/>
    </location>
</feature>
<dbReference type="PANTHER" id="PTHR46014">
    <property type="entry name" value="TETRATRICOPEPTIDE REPEAT PROTEIN 1"/>
    <property type="match status" value="1"/>
</dbReference>
<evidence type="ECO:0000313" key="3">
    <source>
        <dbReference type="EMBL" id="KAK7050857.1"/>
    </source>
</evidence>
<keyword evidence="1" id="KW-0175">Coiled coil</keyword>
<feature type="compositionally biased region" description="Basic and acidic residues" evidence="2">
    <location>
        <begin position="82"/>
        <end position="100"/>
    </location>
</feature>
<keyword evidence="4" id="KW-1185">Reference proteome</keyword>
<evidence type="ECO:0000313" key="4">
    <source>
        <dbReference type="Proteomes" id="UP001383192"/>
    </source>
</evidence>
<proteinExistence type="predicted"/>
<evidence type="ECO:0000256" key="1">
    <source>
        <dbReference type="SAM" id="Coils"/>
    </source>
</evidence>
<protein>
    <recommendedName>
        <fullName evidence="5">Tetratricopeptide repeat protein 1</fullName>
    </recommendedName>
</protein>
<feature type="region of interest" description="Disordered" evidence="2">
    <location>
        <begin position="59"/>
        <end position="117"/>
    </location>
</feature>
<dbReference type="Gene3D" id="1.25.40.10">
    <property type="entry name" value="Tetratricopeptide repeat domain"/>
    <property type="match status" value="2"/>
</dbReference>
<gene>
    <name evidence="3" type="ORF">VNI00_004968</name>
</gene>
<dbReference type="AlphaFoldDB" id="A0AAW0DI74"/>
<evidence type="ECO:0008006" key="5">
    <source>
        <dbReference type="Google" id="ProtNLM"/>
    </source>
</evidence>
<dbReference type="EMBL" id="JAYKXP010000014">
    <property type="protein sequence ID" value="KAK7050857.1"/>
    <property type="molecule type" value="Genomic_DNA"/>
</dbReference>
<accession>A0AAW0DI74</accession>
<sequence>MSLSESDTPETSRTTVEPIDIPNLLEYADQLKSEGNEHFKAGKWGEALASYQVALGNLPKRKEKKKAVKTAAETLDDELDEGGGKDDSEAKSATGKRPEQDPSIEDDDDSPPQEDPFAKTRATLNANIAACYMKLGEDKEVVAACSQSLLDDPQYVKALQRRATSNERINSWSSLASAQEDYQKLVELLPEASKDRKDAERKLTLLKPRVEEAQKRETAEMLGQLKGIGNSILGTSSYILCTGLAIDLQRSHREIRTIDR</sequence>
<dbReference type="InterPro" id="IPR052769">
    <property type="entry name" value="TPR_domain_protein"/>
</dbReference>
<dbReference type="PANTHER" id="PTHR46014:SF1">
    <property type="entry name" value="TETRATRICOPEPTIDE REPEAT PROTEIN 1"/>
    <property type="match status" value="1"/>
</dbReference>
<evidence type="ECO:0000256" key="2">
    <source>
        <dbReference type="SAM" id="MobiDB-lite"/>
    </source>
</evidence>
<feature type="compositionally biased region" description="Acidic residues" evidence="2">
    <location>
        <begin position="102"/>
        <end position="112"/>
    </location>
</feature>
<name>A0AAW0DI74_9AGAR</name>